<dbReference type="PANTHER" id="PTHR43132:SF8">
    <property type="entry name" value="HTH-TYPE TRANSCRIPTIONAL REGULATOR KMTR"/>
    <property type="match status" value="1"/>
</dbReference>
<dbReference type="InterPro" id="IPR051011">
    <property type="entry name" value="Metal_resp_trans_reg"/>
</dbReference>
<name>S5UAQ7_9BACT</name>
<organism evidence="5">
    <name type="scientific">uncultured bacterium esnapd4</name>
    <dbReference type="NCBI Taxonomy" id="1366610"/>
    <lineage>
        <taxon>Bacteria</taxon>
        <taxon>environmental samples</taxon>
    </lineage>
</organism>
<feature type="domain" description="HTH arsR-type" evidence="4">
    <location>
        <begin position="225"/>
        <end position="296"/>
    </location>
</feature>
<evidence type="ECO:0000313" key="5">
    <source>
        <dbReference type="EMBL" id="AGS49409.1"/>
    </source>
</evidence>
<evidence type="ECO:0000256" key="1">
    <source>
        <dbReference type="ARBA" id="ARBA00023015"/>
    </source>
</evidence>
<dbReference type="GO" id="GO:0003677">
    <property type="term" value="F:DNA binding"/>
    <property type="evidence" value="ECO:0007669"/>
    <property type="project" value="UniProtKB-KW"/>
</dbReference>
<dbReference type="InterPro" id="IPR001845">
    <property type="entry name" value="HTH_ArsR_DNA-bd_dom"/>
</dbReference>
<dbReference type="Gene3D" id="1.10.10.10">
    <property type="entry name" value="Winged helix-like DNA-binding domain superfamily/Winged helix DNA-binding domain"/>
    <property type="match status" value="1"/>
</dbReference>
<evidence type="ECO:0000259" key="4">
    <source>
        <dbReference type="SMART" id="SM00418"/>
    </source>
</evidence>
<dbReference type="PANTHER" id="PTHR43132">
    <property type="entry name" value="ARSENICAL RESISTANCE OPERON REPRESSOR ARSR-RELATED"/>
    <property type="match status" value="1"/>
</dbReference>
<dbReference type="SUPFAM" id="SSF46785">
    <property type="entry name" value="Winged helix' DNA-binding domain"/>
    <property type="match status" value="1"/>
</dbReference>
<dbReference type="CDD" id="cd00090">
    <property type="entry name" value="HTH_ARSR"/>
    <property type="match status" value="1"/>
</dbReference>
<reference evidence="5" key="1">
    <citation type="journal article" date="2013" name="Proc. Natl. Acad. Sci. U.S.A.">
        <title>Mapping gene clusters within arrayed metagenomic libraries to expand the structural diversity of biomedically relevant natural products.</title>
        <authorList>
            <person name="Owen J.G."/>
            <person name="Reddy B.V."/>
            <person name="Ternei M.A."/>
            <person name="Charlop-Powers Z."/>
            <person name="Calle P.Y."/>
            <person name="Kim J.H."/>
            <person name="Brady S.F."/>
        </authorList>
    </citation>
    <scope>NUCLEOTIDE SEQUENCE</scope>
</reference>
<dbReference type="InterPro" id="IPR011991">
    <property type="entry name" value="ArsR-like_HTH"/>
</dbReference>
<accession>S5UAQ7</accession>
<keyword evidence="2" id="KW-0238">DNA-binding</keyword>
<protein>
    <submittedName>
        <fullName evidence="5">Putative regulatory protein</fullName>
    </submittedName>
</protein>
<dbReference type="InterPro" id="IPR036388">
    <property type="entry name" value="WH-like_DNA-bd_sf"/>
</dbReference>
<dbReference type="GO" id="GO:0003700">
    <property type="term" value="F:DNA-binding transcription factor activity"/>
    <property type="evidence" value="ECO:0007669"/>
    <property type="project" value="InterPro"/>
</dbReference>
<dbReference type="EMBL" id="KF264542">
    <property type="protein sequence ID" value="AGS49409.1"/>
    <property type="molecule type" value="Genomic_DNA"/>
</dbReference>
<proteinExistence type="predicted"/>
<dbReference type="InterPro" id="IPR036390">
    <property type="entry name" value="WH_DNA-bd_sf"/>
</dbReference>
<evidence type="ECO:0000256" key="2">
    <source>
        <dbReference type="ARBA" id="ARBA00023125"/>
    </source>
</evidence>
<keyword evidence="3" id="KW-0804">Transcription</keyword>
<keyword evidence="1" id="KW-0805">Transcription regulation</keyword>
<dbReference type="SMART" id="SM00418">
    <property type="entry name" value="HTH_ARSR"/>
    <property type="match status" value="1"/>
</dbReference>
<evidence type="ECO:0000256" key="3">
    <source>
        <dbReference type="ARBA" id="ARBA00023163"/>
    </source>
</evidence>
<sequence length="317" mass="34498">MGEQVTRIHFSVEDLARTKFCAVDTPTAETLLAMRLLGHGGGPSFRKWQTSVRSRLGTPPSSQQRLFRSAYLSSDFFTSSGANGHFGLSLAKAGYQRDDIAYITKQFYPLAVAPYWNRIRSYLEAERSYRGRVILNDGVEGMLRSLQPMISWNAPVLETASPTGQEIHLNNRGLLIVPSLFLFDQVTVIKPPASRPDDPPVLVYPVPVNGATANSLWQLAPSTDKALGALVGRTRAKVLRTLVDSHNTGELGMRVGVSAAAASQHTAVLREAGLIITRRKQNTVLHSLTPLGLALLNSRGIDPTATGETPDARRSVS</sequence>
<dbReference type="AlphaFoldDB" id="S5UAQ7"/>